<dbReference type="AlphaFoldDB" id="A0A0E9SCP3"/>
<sequence>MCMYPSLYIELYGNVSLIFISSHAYWCPVSDYLYIQVLLCYCQK</sequence>
<evidence type="ECO:0000313" key="1">
    <source>
        <dbReference type="EMBL" id="JAH38258.1"/>
    </source>
</evidence>
<reference evidence="1" key="1">
    <citation type="submission" date="2014-11" db="EMBL/GenBank/DDBJ databases">
        <authorList>
            <person name="Amaro Gonzalez C."/>
        </authorList>
    </citation>
    <scope>NUCLEOTIDE SEQUENCE</scope>
</reference>
<organism evidence="1">
    <name type="scientific">Anguilla anguilla</name>
    <name type="common">European freshwater eel</name>
    <name type="synonym">Muraena anguilla</name>
    <dbReference type="NCBI Taxonomy" id="7936"/>
    <lineage>
        <taxon>Eukaryota</taxon>
        <taxon>Metazoa</taxon>
        <taxon>Chordata</taxon>
        <taxon>Craniata</taxon>
        <taxon>Vertebrata</taxon>
        <taxon>Euteleostomi</taxon>
        <taxon>Actinopterygii</taxon>
        <taxon>Neopterygii</taxon>
        <taxon>Teleostei</taxon>
        <taxon>Anguilliformes</taxon>
        <taxon>Anguillidae</taxon>
        <taxon>Anguilla</taxon>
    </lineage>
</organism>
<accession>A0A0E9SCP3</accession>
<reference evidence="1" key="2">
    <citation type="journal article" date="2015" name="Fish Shellfish Immunol.">
        <title>Early steps in the European eel (Anguilla anguilla)-Vibrio vulnificus interaction in the gills: Role of the RtxA13 toxin.</title>
        <authorList>
            <person name="Callol A."/>
            <person name="Pajuelo D."/>
            <person name="Ebbesson L."/>
            <person name="Teles M."/>
            <person name="MacKenzie S."/>
            <person name="Amaro C."/>
        </authorList>
    </citation>
    <scope>NUCLEOTIDE SEQUENCE</scope>
</reference>
<name>A0A0E9SCP3_ANGAN</name>
<protein>
    <submittedName>
        <fullName evidence="1">Uncharacterized protein</fullName>
    </submittedName>
</protein>
<proteinExistence type="predicted"/>
<dbReference type="EMBL" id="GBXM01070319">
    <property type="protein sequence ID" value="JAH38258.1"/>
    <property type="molecule type" value="Transcribed_RNA"/>
</dbReference>